<feature type="region of interest" description="Disordered" evidence="6">
    <location>
        <begin position="442"/>
        <end position="461"/>
    </location>
</feature>
<evidence type="ECO:0000313" key="10">
    <source>
        <dbReference type="EMBL" id="PON46667.1"/>
    </source>
</evidence>
<dbReference type="InterPro" id="IPR018501">
    <property type="entry name" value="DDT_dom"/>
</dbReference>
<feature type="region of interest" description="Disordered" evidence="6">
    <location>
        <begin position="1"/>
        <end position="44"/>
    </location>
</feature>
<comment type="caution">
    <text evidence="10">The sequence shown here is derived from an EMBL/GenBank/DDBJ whole genome shotgun (WGS) entry which is preliminary data.</text>
</comment>
<dbReference type="PROSITE" id="PS50071">
    <property type="entry name" value="HOMEOBOX_2"/>
    <property type="match status" value="1"/>
</dbReference>
<protein>
    <submittedName>
        <fullName evidence="10">Octamer-binding transcription factor</fullName>
    </submittedName>
</protein>
<feature type="domain" description="HTH HARE-type" evidence="9">
    <location>
        <begin position="729"/>
        <end position="798"/>
    </location>
</feature>
<dbReference type="InterPro" id="IPR007759">
    <property type="entry name" value="Asxl_HARE-HTH"/>
</dbReference>
<feature type="compositionally biased region" description="Acidic residues" evidence="6">
    <location>
        <begin position="1701"/>
        <end position="1735"/>
    </location>
</feature>
<evidence type="ECO:0000256" key="6">
    <source>
        <dbReference type="SAM" id="MobiDB-lite"/>
    </source>
</evidence>
<evidence type="ECO:0000256" key="4">
    <source>
        <dbReference type="PROSITE-ProRule" id="PRU00108"/>
    </source>
</evidence>
<dbReference type="PROSITE" id="PS50827">
    <property type="entry name" value="DDT"/>
    <property type="match status" value="1"/>
</dbReference>
<name>A0A2P5BCZ9_PARAD</name>
<dbReference type="GO" id="GO:0003677">
    <property type="term" value="F:DNA binding"/>
    <property type="evidence" value="ECO:0007669"/>
    <property type="project" value="UniProtKB-UniRule"/>
</dbReference>
<comment type="subcellular location">
    <subcellularLocation>
        <location evidence="1 4 5">Nucleus</location>
    </subcellularLocation>
</comment>
<dbReference type="GO" id="GO:0006357">
    <property type="term" value="P:regulation of transcription by RNA polymerase II"/>
    <property type="evidence" value="ECO:0007669"/>
    <property type="project" value="InterPro"/>
</dbReference>
<feature type="region of interest" description="Disordered" evidence="6">
    <location>
        <begin position="213"/>
        <end position="232"/>
    </location>
</feature>
<feature type="domain" description="Homeobox" evidence="7">
    <location>
        <begin position="31"/>
        <end position="91"/>
    </location>
</feature>
<keyword evidence="4 5" id="KW-0238">DNA-binding</keyword>
<accession>A0A2P5BCZ9</accession>
<evidence type="ECO:0000256" key="3">
    <source>
        <dbReference type="ARBA" id="ARBA00023242"/>
    </source>
</evidence>
<dbReference type="InterPro" id="IPR028942">
    <property type="entry name" value="WHIM1_dom"/>
</dbReference>
<feature type="region of interest" description="Disordered" evidence="6">
    <location>
        <begin position="917"/>
        <end position="941"/>
    </location>
</feature>
<dbReference type="STRING" id="3476.A0A2P5BCZ9"/>
<feature type="DNA-binding region" description="Homeobox" evidence="4">
    <location>
        <begin position="33"/>
        <end position="92"/>
    </location>
</feature>
<feature type="region of interest" description="Disordered" evidence="6">
    <location>
        <begin position="89"/>
        <end position="139"/>
    </location>
</feature>
<dbReference type="Proteomes" id="UP000237105">
    <property type="component" value="Unassembled WGS sequence"/>
</dbReference>
<evidence type="ECO:0000256" key="1">
    <source>
        <dbReference type="ARBA" id="ARBA00004123"/>
    </source>
</evidence>
<dbReference type="PROSITE" id="PS51913">
    <property type="entry name" value="HTH_HARE"/>
    <property type="match status" value="1"/>
</dbReference>
<proteinExistence type="predicted"/>
<dbReference type="SMART" id="SM00571">
    <property type="entry name" value="DDT"/>
    <property type="match status" value="1"/>
</dbReference>
<evidence type="ECO:0000313" key="11">
    <source>
        <dbReference type="Proteomes" id="UP000237105"/>
    </source>
</evidence>
<dbReference type="InterPro" id="IPR009057">
    <property type="entry name" value="Homeodomain-like_sf"/>
</dbReference>
<feature type="region of interest" description="Disordered" evidence="6">
    <location>
        <begin position="1528"/>
        <end position="1757"/>
    </location>
</feature>
<dbReference type="Pfam" id="PF00046">
    <property type="entry name" value="Homeodomain"/>
    <property type="match status" value="1"/>
</dbReference>
<keyword evidence="4 5" id="KW-0371">Homeobox</keyword>
<dbReference type="Pfam" id="PF02791">
    <property type="entry name" value="DDT"/>
    <property type="match status" value="1"/>
</dbReference>
<dbReference type="Gene3D" id="1.10.10.60">
    <property type="entry name" value="Homeodomain-like"/>
    <property type="match status" value="1"/>
</dbReference>
<dbReference type="SMART" id="SM00389">
    <property type="entry name" value="HOX"/>
    <property type="match status" value="1"/>
</dbReference>
<feature type="region of interest" description="Disordered" evidence="6">
    <location>
        <begin position="269"/>
        <end position="313"/>
    </location>
</feature>
<dbReference type="Pfam" id="PF15613">
    <property type="entry name" value="WSD"/>
    <property type="match status" value="1"/>
</dbReference>
<keyword evidence="3 4" id="KW-0539">Nucleus</keyword>
<dbReference type="Pfam" id="PF05066">
    <property type="entry name" value="HARE-HTH"/>
    <property type="match status" value="1"/>
</dbReference>
<feature type="compositionally biased region" description="Basic residues" evidence="6">
    <location>
        <begin position="1601"/>
        <end position="1612"/>
    </location>
</feature>
<evidence type="ECO:0000256" key="5">
    <source>
        <dbReference type="RuleBase" id="RU000682"/>
    </source>
</evidence>
<dbReference type="InterPro" id="IPR028941">
    <property type="entry name" value="WHIM2_dom"/>
</dbReference>
<feature type="compositionally biased region" description="Acidic residues" evidence="6">
    <location>
        <begin position="1660"/>
        <end position="1679"/>
    </location>
</feature>
<feature type="compositionally biased region" description="Basic and acidic residues" evidence="6">
    <location>
        <begin position="213"/>
        <end position="230"/>
    </location>
</feature>
<evidence type="ECO:0000256" key="2">
    <source>
        <dbReference type="ARBA" id="ARBA00023163"/>
    </source>
</evidence>
<dbReference type="EMBL" id="JXTB01000307">
    <property type="protein sequence ID" value="PON46667.1"/>
    <property type="molecule type" value="Genomic_DNA"/>
</dbReference>
<dbReference type="PANTHER" id="PTHR36968">
    <property type="entry name" value="HOMEOBOX-DDT DOMAIN PROTEIN RLT2"/>
    <property type="match status" value="1"/>
</dbReference>
<evidence type="ECO:0000259" key="8">
    <source>
        <dbReference type="PROSITE" id="PS50827"/>
    </source>
</evidence>
<keyword evidence="2" id="KW-0804">Transcription</keyword>
<feature type="domain" description="DDT" evidence="8">
    <location>
        <begin position="547"/>
        <end position="606"/>
    </location>
</feature>
<sequence length="1757" mass="197529">MESVSDEENQNKIDNTNTNNGNNKINSSNEGQSKPKRQMKTPFQLETLEKAYALEAYPSESIRAELSEKLGLSDRQLQMWFCHRRLKDKKEGGPAKKQRKMVPVLPESPIDELRAGAEPGSDYGSGSGSGSSPFGPAADLRNVVSRSSMGDDMPPMGRRYNGQRQSMMELRAIAIVEAQLGEPLRDDGPVLGIEFDSLPPDAFGAPIVADQKRSGHRFEGKSYDRHDAKSNKATPRALHEYPFLPDPSIMRSDLYGQVANNSAIDGSTVRSPSFAVGNEQLPRSQGHVSRVRHSSGQDKQGVAFPSPSIDDASLPLKDSITNIRVNPPISEHPIISPENPYLLPDGQIFPNDGILRMERKRKNEEARIAKEVEAHEMRIRKELEKQENLRRKHEERLRKEMERQDRERRKEEERLMREKQREEERSKREQRREMERREKFLQKESLRAEKKKQKEELRKEREAVRRKAALEKATARRIARESMELIEDEQLELMEMAAARKGLPSIISLDHGTLQSLESLRDFLVAFPPKSVRLKRPFAIQPWTNSEKNIGNLLMVWRFLITFADVLGLWPFTLDEFVQAFHDYDSRLLGEIHVALLKLIIKDIEDVARTPSTGLGMNQNGAANPGGGHPEIVEGAYTWGFDIRNWQRHLNPLTWPEIFRQLALSAGFGPQLKKRSIAWSYLPDNDEGKSCQDVISTLRSGSAAENAFAIMQEKGLLLPRRSRHRLTPGTVKFAAFHVLSLEGSKGLTVLELADKIQKSGLRDLTTSKTPEASISVALTRDAKLFERIAPSTYRVRAAYRKDPADAEAILSAARKKVQVFENGFLAVEDADEVERDEDSECDDVDEDPEVDDLVTPSSANIVTEDYIDLNTCSGSGKENLCNNVALNLQNEFDKDSLSVTLSSSKDAKCLSATPEQFVASENTRGSTSDEENMEIDESKSGESWIHGLTEGEYSDLSVEERLDALVALIGVANEGNSIRVVLEDRLEAANALKKQMWAEAQFEKGRFKEENIVKLDFPPLVGGKTEMHLARSAAEGSQSPLPDIDNKTTDMSPNIAKNQKPVYDLNIVHNDLNSMPAEKTSVAQDFSTGPDNFLSQQLAFASKRSRSQLKSYIAHRAEEMYVYRSLPLGQDRRRNRYWQFVASTSSNDPGSGRIFVELQDGNWRLIDTEEAFDALLMSLDTRGIRESHLRLMLQKIETSFKENVRRSMKYSSITGRGVTVVKCETDGMKYSPDCPASFDSPGSIVSGVNSDPDMVETSSSFRIELGRSETEKKAALRRFQDFQKWMWKECFNSSALRAMKYGKKRAAQLLDTCDFCLSSYYFEDSHCVSCHHTFLATGSDLEFSQHTIHCKEKRKSDPGNIHVLDSSPPLGSRLLKALLAVIEISVPLEALQSFWTLTHRMTWGAKLNASLSSEQLLQILTLFESVMKRDFLSSNFASTDELLGSCNQSDNTLRDYSGPGSVPILPWIPLTSSAVALRLYEFDGSIAYLPEEKPEPTDDKEFGEYMKLPTRFTPQRNDKGIEVTELDYNEHMREENRSQKSVQNSYKRGRGGREQGRGKKLHKRANGSKPAAARRNSRVSDNVHQGLRQPGGKILKQGGGRGRRTVRKRRPGNKVVEDMVQVHMADTHSSPESEGESPRNFGEEWDDEKVDVDHMKDDDNIIGEEAVESDDNAQEEEYEQGNWEVGYNGVSSEWNGGLMEVSDDDADAFEDDDNGVEEVGEEDSEGDVDVSEGSDEMANRIENDEGSDLSASEDYSD</sequence>
<feature type="region of interest" description="Disordered" evidence="6">
    <location>
        <begin position="389"/>
        <end position="436"/>
    </location>
</feature>
<feature type="compositionally biased region" description="Low complexity" evidence="6">
    <location>
        <begin position="12"/>
        <end position="31"/>
    </location>
</feature>
<dbReference type="Pfam" id="PF15612">
    <property type="entry name" value="WHIM1"/>
    <property type="match status" value="1"/>
</dbReference>
<feature type="compositionally biased region" description="Basic and acidic residues" evidence="6">
    <location>
        <begin position="1528"/>
        <end position="1538"/>
    </location>
</feature>
<dbReference type="SUPFAM" id="SSF46689">
    <property type="entry name" value="Homeodomain-like"/>
    <property type="match status" value="1"/>
</dbReference>
<reference evidence="11" key="1">
    <citation type="submission" date="2016-06" db="EMBL/GenBank/DDBJ databases">
        <title>Parallel loss of symbiosis genes in relatives of nitrogen-fixing non-legume Parasponia.</title>
        <authorList>
            <person name="Van Velzen R."/>
            <person name="Holmer R."/>
            <person name="Bu F."/>
            <person name="Rutten L."/>
            <person name="Van Zeijl A."/>
            <person name="Liu W."/>
            <person name="Santuari L."/>
            <person name="Cao Q."/>
            <person name="Sharma T."/>
            <person name="Shen D."/>
            <person name="Roswanjaya Y."/>
            <person name="Wardhani T."/>
            <person name="Kalhor M.S."/>
            <person name="Jansen J."/>
            <person name="Van den Hoogen J."/>
            <person name="Gungor B."/>
            <person name="Hartog M."/>
            <person name="Hontelez J."/>
            <person name="Verver J."/>
            <person name="Yang W.-C."/>
            <person name="Schijlen E."/>
            <person name="Repin R."/>
            <person name="Schilthuizen M."/>
            <person name="Schranz E."/>
            <person name="Heidstra R."/>
            <person name="Miyata K."/>
            <person name="Fedorova E."/>
            <person name="Kohlen W."/>
            <person name="Bisseling T."/>
            <person name="Smit S."/>
            <person name="Geurts R."/>
        </authorList>
    </citation>
    <scope>NUCLEOTIDE SEQUENCE [LARGE SCALE GENOMIC DNA]</scope>
    <source>
        <strain evidence="11">cv. WU1-14</strain>
    </source>
</reference>
<evidence type="ECO:0000259" key="9">
    <source>
        <dbReference type="PROSITE" id="PS51913"/>
    </source>
</evidence>
<dbReference type="InterPro" id="IPR044977">
    <property type="entry name" value="RLT1-3"/>
</dbReference>
<dbReference type="CDD" id="cd00086">
    <property type="entry name" value="homeodomain"/>
    <property type="match status" value="1"/>
</dbReference>
<keyword evidence="11" id="KW-1185">Reference proteome</keyword>
<dbReference type="PANTHER" id="PTHR36968:SF13">
    <property type="entry name" value="HOMEOBOX-DDT DOMAIN PROTEIN RLT1"/>
    <property type="match status" value="1"/>
</dbReference>
<organism evidence="10 11">
    <name type="scientific">Parasponia andersonii</name>
    <name type="common">Sponia andersonii</name>
    <dbReference type="NCBI Taxonomy" id="3476"/>
    <lineage>
        <taxon>Eukaryota</taxon>
        <taxon>Viridiplantae</taxon>
        <taxon>Streptophyta</taxon>
        <taxon>Embryophyta</taxon>
        <taxon>Tracheophyta</taxon>
        <taxon>Spermatophyta</taxon>
        <taxon>Magnoliopsida</taxon>
        <taxon>eudicotyledons</taxon>
        <taxon>Gunneridae</taxon>
        <taxon>Pentapetalae</taxon>
        <taxon>rosids</taxon>
        <taxon>fabids</taxon>
        <taxon>Rosales</taxon>
        <taxon>Cannabaceae</taxon>
        <taxon>Parasponia</taxon>
    </lineage>
</organism>
<evidence type="ECO:0000259" key="7">
    <source>
        <dbReference type="PROSITE" id="PS50071"/>
    </source>
</evidence>
<dbReference type="GO" id="GO:0005634">
    <property type="term" value="C:nucleus"/>
    <property type="evidence" value="ECO:0007669"/>
    <property type="project" value="UniProtKB-SubCell"/>
</dbReference>
<gene>
    <name evidence="10" type="ORF">PanWU01x14_249630</name>
</gene>
<dbReference type="OrthoDB" id="6159439at2759"/>
<dbReference type="InterPro" id="IPR001356">
    <property type="entry name" value="HD"/>
</dbReference>